<keyword evidence="10" id="KW-0157">Chromophore</keyword>
<evidence type="ECO:0000256" key="12">
    <source>
        <dbReference type="ARBA" id="ARBA00023170"/>
    </source>
</evidence>
<comment type="subcellular location">
    <subcellularLocation>
        <location evidence="1">Membrane</location>
    </subcellularLocation>
</comment>
<keyword evidence="6" id="KW-0808">Transferase</keyword>
<dbReference type="Gene3D" id="3.30.200.20">
    <property type="entry name" value="Phosphorylase Kinase, domain 1"/>
    <property type="match status" value="1"/>
</dbReference>
<dbReference type="Pfam" id="PF00989">
    <property type="entry name" value="PAS"/>
    <property type="match status" value="1"/>
</dbReference>
<dbReference type="PRINTS" id="PR00109">
    <property type="entry name" value="TYRKINASE"/>
</dbReference>
<feature type="compositionally biased region" description="Polar residues" evidence="15">
    <location>
        <begin position="257"/>
        <end position="276"/>
    </location>
</feature>
<dbReference type="GO" id="GO:0005524">
    <property type="term" value="F:ATP binding"/>
    <property type="evidence" value="ECO:0007669"/>
    <property type="project" value="UniProtKB-KW"/>
</dbReference>
<evidence type="ECO:0000256" key="15">
    <source>
        <dbReference type="SAM" id="MobiDB-lite"/>
    </source>
</evidence>
<evidence type="ECO:0000256" key="11">
    <source>
        <dbReference type="ARBA" id="ARBA00023136"/>
    </source>
</evidence>
<keyword evidence="19" id="KW-1185">Reference proteome</keyword>
<dbReference type="InterPro" id="IPR035965">
    <property type="entry name" value="PAS-like_dom_sf"/>
</dbReference>
<comment type="catalytic activity">
    <reaction evidence="14">
        <text>L-seryl-[protein] + ATP = O-phospho-L-seryl-[protein] + ADP + H(+)</text>
        <dbReference type="Rhea" id="RHEA:17989"/>
        <dbReference type="Rhea" id="RHEA-COMP:9863"/>
        <dbReference type="Rhea" id="RHEA-COMP:11604"/>
        <dbReference type="ChEBI" id="CHEBI:15378"/>
        <dbReference type="ChEBI" id="CHEBI:29999"/>
        <dbReference type="ChEBI" id="CHEBI:30616"/>
        <dbReference type="ChEBI" id="CHEBI:83421"/>
        <dbReference type="ChEBI" id="CHEBI:456216"/>
        <dbReference type="EC" id="2.7.11.1"/>
    </reaction>
</comment>
<dbReference type="CDD" id="cd00130">
    <property type="entry name" value="PAS"/>
    <property type="match status" value="1"/>
</dbReference>
<dbReference type="PANTHER" id="PTHR44329:SF110">
    <property type="entry name" value="PROTEIN KINASE DOMAIN-CONTAINING PROTEIN"/>
    <property type="match status" value="1"/>
</dbReference>
<evidence type="ECO:0000256" key="5">
    <source>
        <dbReference type="ARBA" id="ARBA00022606"/>
    </source>
</evidence>
<dbReference type="OrthoDB" id="339325at2759"/>
<evidence type="ECO:0000256" key="1">
    <source>
        <dbReference type="ARBA" id="ARBA00004370"/>
    </source>
</evidence>
<dbReference type="InterPro" id="IPR008271">
    <property type="entry name" value="Ser/Thr_kinase_AS"/>
</dbReference>
<proteinExistence type="predicted"/>
<dbReference type="InterPro" id="IPR000014">
    <property type="entry name" value="PAS"/>
</dbReference>
<dbReference type="Pfam" id="PF07714">
    <property type="entry name" value="PK_Tyr_Ser-Thr"/>
    <property type="match status" value="1"/>
</dbReference>
<protein>
    <recommendedName>
        <fullName evidence="2">non-specific serine/threonine protein kinase</fullName>
        <ecNumber evidence="2">2.7.11.1</ecNumber>
    </recommendedName>
</protein>
<dbReference type="Gene3D" id="3.30.450.20">
    <property type="entry name" value="PAS domain"/>
    <property type="match status" value="1"/>
</dbReference>
<keyword evidence="4" id="KW-0600">Photoreceptor protein</keyword>
<dbReference type="GO" id="GO:0016020">
    <property type="term" value="C:membrane"/>
    <property type="evidence" value="ECO:0007669"/>
    <property type="project" value="UniProtKB-SubCell"/>
</dbReference>
<evidence type="ECO:0000256" key="8">
    <source>
        <dbReference type="ARBA" id="ARBA00022777"/>
    </source>
</evidence>
<keyword evidence="9" id="KW-0067">ATP-binding</keyword>
<feature type="region of interest" description="Disordered" evidence="15">
    <location>
        <begin position="249"/>
        <end position="320"/>
    </location>
</feature>
<dbReference type="Gene3D" id="1.10.510.10">
    <property type="entry name" value="Transferase(Phosphotransferase) domain 1"/>
    <property type="match status" value="1"/>
</dbReference>
<dbReference type="InterPro" id="IPR011009">
    <property type="entry name" value="Kinase-like_dom_sf"/>
</dbReference>
<keyword evidence="5" id="KW-0716">Sensory transduction</keyword>
<dbReference type="SMART" id="SM00220">
    <property type="entry name" value="S_TKc"/>
    <property type="match status" value="1"/>
</dbReference>
<dbReference type="PROSITE" id="PS50112">
    <property type="entry name" value="PAS"/>
    <property type="match status" value="1"/>
</dbReference>
<feature type="region of interest" description="Disordered" evidence="15">
    <location>
        <begin position="21"/>
        <end position="61"/>
    </location>
</feature>
<keyword evidence="3" id="KW-0723">Serine/threonine-protein kinase</keyword>
<evidence type="ECO:0000256" key="3">
    <source>
        <dbReference type="ARBA" id="ARBA00022527"/>
    </source>
</evidence>
<dbReference type="SUPFAM" id="SSF56112">
    <property type="entry name" value="Protein kinase-like (PK-like)"/>
    <property type="match status" value="1"/>
</dbReference>
<keyword evidence="11" id="KW-0472">Membrane</keyword>
<evidence type="ECO:0000259" key="17">
    <source>
        <dbReference type="PROSITE" id="PS50112"/>
    </source>
</evidence>
<dbReference type="SMART" id="SM00091">
    <property type="entry name" value="PAS"/>
    <property type="match status" value="1"/>
</dbReference>
<feature type="compositionally biased region" description="Low complexity" evidence="15">
    <location>
        <begin position="49"/>
        <end position="61"/>
    </location>
</feature>
<keyword evidence="7" id="KW-0547">Nucleotide-binding</keyword>
<dbReference type="EMBL" id="PQIB02000014">
    <property type="protein sequence ID" value="RLM69573.1"/>
    <property type="molecule type" value="Genomic_DNA"/>
</dbReference>
<evidence type="ECO:0000256" key="9">
    <source>
        <dbReference type="ARBA" id="ARBA00022840"/>
    </source>
</evidence>
<comment type="caution">
    <text evidence="18">The sequence shown here is derived from an EMBL/GenBank/DDBJ whole genome shotgun (WGS) entry which is preliminary data.</text>
</comment>
<name>A0A3L6Q269_PANMI</name>
<dbReference type="GO" id="GO:0004674">
    <property type="term" value="F:protein serine/threonine kinase activity"/>
    <property type="evidence" value="ECO:0007669"/>
    <property type="project" value="UniProtKB-KW"/>
</dbReference>
<comment type="catalytic activity">
    <reaction evidence="13">
        <text>L-threonyl-[protein] + ATP = O-phospho-L-threonyl-[protein] + ADP + H(+)</text>
        <dbReference type="Rhea" id="RHEA:46608"/>
        <dbReference type="Rhea" id="RHEA-COMP:11060"/>
        <dbReference type="Rhea" id="RHEA-COMP:11605"/>
        <dbReference type="ChEBI" id="CHEBI:15378"/>
        <dbReference type="ChEBI" id="CHEBI:30013"/>
        <dbReference type="ChEBI" id="CHEBI:30616"/>
        <dbReference type="ChEBI" id="CHEBI:61977"/>
        <dbReference type="ChEBI" id="CHEBI:456216"/>
        <dbReference type="EC" id="2.7.11.1"/>
    </reaction>
</comment>
<dbReference type="InterPro" id="IPR013767">
    <property type="entry name" value="PAS_fold"/>
</dbReference>
<dbReference type="EC" id="2.7.11.1" evidence="2"/>
<dbReference type="InterPro" id="IPR051681">
    <property type="entry name" value="Ser/Thr_Kinases-Pseudokinases"/>
</dbReference>
<dbReference type="PANTHER" id="PTHR44329">
    <property type="entry name" value="SERINE/THREONINE-PROTEIN KINASE TNNI3K-RELATED"/>
    <property type="match status" value="1"/>
</dbReference>
<dbReference type="AlphaFoldDB" id="A0A3L6Q269"/>
<evidence type="ECO:0000256" key="2">
    <source>
        <dbReference type="ARBA" id="ARBA00012513"/>
    </source>
</evidence>
<evidence type="ECO:0000313" key="18">
    <source>
        <dbReference type="EMBL" id="RLM69573.1"/>
    </source>
</evidence>
<evidence type="ECO:0000256" key="14">
    <source>
        <dbReference type="ARBA" id="ARBA00048679"/>
    </source>
</evidence>
<evidence type="ECO:0000256" key="13">
    <source>
        <dbReference type="ARBA" id="ARBA00047899"/>
    </source>
</evidence>
<evidence type="ECO:0000256" key="10">
    <source>
        <dbReference type="ARBA" id="ARBA00022991"/>
    </source>
</evidence>
<dbReference type="STRING" id="4540.A0A3L6Q269"/>
<dbReference type="PROSITE" id="PS50011">
    <property type="entry name" value="PROTEIN_KINASE_DOM"/>
    <property type="match status" value="1"/>
</dbReference>
<feature type="domain" description="Protein kinase" evidence="16">
    <location>
        <begin position="442"/>
        <end position="703"/>
    </location>
</feature>
<organism evidence="18 19">
    <name type="scientific">Panicum miliaceum</name>
    <name type="common">Proso millet</name>
    <name type="synonym">Broomcorn millet</name>
    <dbReference type="NCBI Taxonomy" id="4540"/>
    <lineage>
        <taxon>Eukaryota</taxon>
        <taxon>Viridiplantae</taxon>
        <taxon>Streptophyta</taxon>
        <taxon>Embryophyta</taxon>
        <taxon>Tracheophyta</taxon>
        <taxon>Spermatophyta</taxon>
        <taxon>Magnoliopsida</taxon>
        <taxon>Liliopsida</taxon>
        <taxon>Poales</taxon>
        <taxon>Poaceae</taxon>
        <taxon>PACMAD clade</taxon>
        <taxon>Panicoideae</taxon>
        <taxon>Panicodae</taxon>
        <taxon>Paniceae</taxon>
        <taxon>Panicinae</taxon>
        <taxon>Panicum</taxon>
        <taxon>Panicum sect. Panicum</taxon>
    </lineage>
</organism>
<dbReference type="CDD" id="cd13999">
    <property type="entry name" value="STKc_MAP3K-like"/>
    <property type="match status" value="1"/>
</dbReference>
<sequence length="876" mass="96503">MAAEELLRKIRKLEEGQAELKRDISNLVPGNQSAQPNSLRRPPPPQQPSPARRALASLPSSSSRLQRVGRVGLTDRQHIRALHALGQAVHIIAPGGKLLYWNRYAEQMFGYSTSEAVGHDAVELLVHPDDVDAANNIIGNIFMGKCWRGKFPVKKKSGERFFIVANNTPLYDDDGSLVGLICLSVDTRTLEDILGPSTSVKSYSHPAKPRFQVNNRPKCSSLNKISFDTQQPLQSSIASKITTLATKVTSRVRSRIKTGQNCSEQYGGVSESQNSEDASKEEPTSSGTNTPRDVLSGGFVKEENSPRKSSKTSSDDSVEGNERLYKISSKAEELLAKKGISWPWKGYEHNGPGKSQMNPPQFHEKQENIQVHQGGPESIVIPDYQDSESAQENKYGVTGSWWSFNNDSLSSMGSSVSTNSSAIERVDHEPDCLDYEILWEDLVIGEQVGQGSCGTVYHGQWFGSDVAVKLFSKQEYSEEMIDTFRQEVSLMKKLRHPNIILFMGAGASPERLCIVTEFLPRGSLFRLLQKNTAKLDPRRRVHMAIDIARGMNYLHHCSPPIVHRDLKSSNLLVDKNWTVKVADFGLSRLKLETFLRTKTGKGTPQWMAPEVLRNEPSDEKSDVYSYGVILWELVTQKIPWDNLNTMQVIGAVGFMDQRLDIPSDTDPQWASMIENCWDSDPRKRPSFLELMDRLRDLQKQYSLQAQMRRASADALLKVPQLIPGRGATAGAGGYEEGGAPLALISRPEASKCRNLQSRLDAAETRMAAVPCKGFYAIIPLLTAPPPPYSLPPPPPLRQELKMASSTSPPAACASFLITFCLSIVTLSISLALVVPLECPFSGTVDLFSAFSLRSPIAKGAKSISAGAATIALAGII</sequence>
<dbReference type="Proteomes" id="UP000275267">
    <property type="component" value="Unassembled WGS sequence"/>
</dbReference>
<dbReference type="FunFam" id="3.30.200.20:FF:000329">
    <property type="entry name" value="PAS domain-containing protein tyrosine kinase"/>
    <property type="match status" value="1"/>
</dbReference>
<evidence type="ECO:0000313" key="19">
    <source>
        <dbReference type="Proteomes" id="UP000275267"/>
    </source>
</evidence>
<dbReference type="InterPro" id="IPR000719">
    <property type="entry name" value="Prot_kinase_dom"/>
</dbReference>
<dbReference type="InterPro" id="IPR001245">
    <property type="entry name" value="Ser-Thr/Tyr_kinase_cat_dom"/>
</dbReference>
<accession>A0A3L6Q269</accession>
<feature type="domain" description="PAS" evidence="17">
    <location>
        <begin position="74"/>
        <end position="145"/>
    </location>
</feature>
<keyword evidence="8" id="KW-0418">Kinase</keyword>
<gene>
    <name evidence="18" type="ORF">C2845_PM17G14710</name>
</gene>
<keyword evidence="12" id="KW-0675">Receptor</keyword>
<evidence type="ECO:0000259" key="16">
    <source>
        <dbReference type="PROSITE" id="PS50011"/>
    </source>
</evidence>
<dbReference type="GO" id="GO:0006355">
    <property type="term" value="P:regulation of DNA-templated transcription"/>
    <property type="evidence" value="ECO:0007669"/>
    <property type="project" value="InterPro"/>
</dbReference>
<dbReference type="GO" id="GO:0009881">
    <property type="term" value="F:photoreceptor activity"/>
    <property type="evidence" value="ECO:0007669"/>
    <property type="project" value="UniProtKB-KW"/>
</dbReference>
<reference evidence="19" key="1">
    <citation type="journal article" date="2019" name="Nat. Commun.">
        <title>The genome of broomcorn millet.</title>
        <authorList>
            <person name="Zou C."/>
            <person name="Miki D."/>
            <person name="Li D."/>
            <person name="Tang Q."/>
            <person name="Xiao L."/>
            <person name="Rajput S."/>
            <person name="Deng P."/>
            <person name="Jia W."/>
            <person name="Huang R."/>
            <person name="Zhang M."/>
            <person name="Sun Y."/>
            <person name="Hu J."/>
            <person name="Fu X."/>
            <person name="Schnable P.S."/>
            <person name="Li F."/>
            <person name="Zhang H."/>
            <person name="Feng B."/>
            <person name="Zhu X."/>
            <person name="Liu R."/>
            <person name="Schnable J.C."/>
            <person name="Zhu J.-K."/>
            <person name="Zhang H."/>
        </authorList>
    </citation>
    <scope>NUCLEOTIDE SEQUENCE [LARGE SCALE GENOMIC DNA]</scope>
</reference>
<dbReference type="SUPFAM" id="SSF55785">
    <property type="entry name" value="PYP-like sensor domain (PAS domain)"/>
    <property type="match status" value="1"/>
</dbReference>
<dbReference type="FunFam" id="1.10.510.10:FF:000476">
    <property type="entry name" value="PAS domain-containing protein tyrosine kinase family protein"/>
    <property type="match status" value="1"/>
</dbReference>
<evidence type="ECO:0000256" key="7">
    <source>
        <dbReference type="ARBA" id="ARBA00022741"/>
    </source>
</evidence>
<dbReference type="PROSITE" id="PS00108">
    <property type="entry name" value="PROTEIN_KINASE_ST"/>
    <property type="match status" value="1"/>
</dbReference>
<evidence type="ECO:0000256" key="6">
    <source>
        <dbReference type="ARBA" id="ARBA00022679"/>
    </source>
</evidence>
<evidence type="ECO:0000256" key="4">
    <source>
        <dbReference type="ARBA" id="ARBA00022543"/>
    </source>
</evidence>
<dbReference type="NCBIfam" id="TIGR00229">
    <property type="entry name" value="sensory_box"/>
    <property type="match status" value="1"/>
</dbReference>